<reference evidence="2 3" key="1">
    <citation type="journal article" date="2017" name="Mol. Biol. Evol.">
        <title>The 4-celled Tetrabaena socialis nuclear genome reveals the essential components for genetic control of cell number at the origin of multicellularity in the volvocine lineage.</title>
        <authorList>
            <person name="Featherston J."/>
            <person name="Arakaki Y."/>
            <person name="Hanschen E.R."/>
            <person name="Ferris P.J."/>
            <person name="Michod R.E."/>
            <person name="Olson B.J.S.C."/>
            <person name="Nozaki H."/>
            <person name="Durand P.M."/>
        </authorList>
    </citation>
    <scope>NUCLEOTIDE SEQUENCE [LARGE SCALE GENOMIC DNA]</scope>
    <source>
        <strain evidence="2 3">NIES-571</strain>
    </source>
</reference>
<sequence>MQQCIWDAVTLVVQPATERARVGLRTATHHTAGGEVAGGAAGAGVALPLAVEVAKVRAVLEFWQRPRGYAELGVPRRGSGEVGAERPILSVEDRRTRCAPPAGLDLDSDP</sequence>
<feature type="region of interest" description="Disordered" evidence="1">
    <location>
        <begin position="74"/>
        <end position="110"/>
    </location>
</feature>
<name>A0A2J8A3F5_9CHLO</name>
<proteinExistence type="predicted"/>
<dbReference type="OrthoDB" id="558312at2759"/>
<protein>
    <submittedName>
        <fullName evidence="2">Uncharacterized protein</fullName>
    </submittedName>
</protein>
<evidence type="ECO:0000256" key="1">
    <source>
        <dbReference type="SAM" id="MobiDB-lite"/>
    </source>
</evidence>
<evidence type="ECO:0000313" key="3">
    <source>
        <dbReference type="Proteomes" id="UP000236333"/>
    </source>
</evidence>
<evidence type="ECO:0000313" key="2">
    <source>
        <dbReference type="EMBL" id="PNH07044.1"/>
    </source>
</evidence>
<dbReference type="EMBL" id="PGGS01000201">
    <property type="protein sequence ID" value="PNH07044.1"/>
    <property type="molecule type" value="Genomic_DNA"/>
</dbReference>
<comment type="caution">
    <text evidence="2">The sequence shown here is derived from an EMBL/GenBank/DDBJ whole genome shotgun (WGS) entry which is preliminary data.</text>
</comment>
<gene>
    <name evidence="2" type="ORF">TSOC_006554</name>
</gene>
<dbReference type="AlphaFoldDB" id="A0A2J8A3F5"/>
<keyword evidence="3" id="KW-1185">Reference proteome</keyword>
<dbReference type="Proteomes" id="UP000236333">
    <property type="component" value="Unassembled WGS sequence"/>
</dbReference>
<organism evidence="2 3">
    <name type="scientific">Tetrabaena socialis</name>
    <dbReference type="NCBI Taxonomy" id="47790"/>
    <lineage>
        <taxon>Eukaryota</taxon>
        <taxon>Viridiplantae</taxon>
        <taxon>Chlorophyta</taxon>
        <taxon>core chlorophytes</taxon>
        <taxon>Chlorophyceae</taxon>
        <taxon>CS clade</taxon>
        <taxon>Chlamydomonadales</taxon>
        <taxon>Tetrabaenaceae</taxon>
        <taxon>Tetrabaena</taxon>
    </lineage>
</organism>
<accession>A0A2J8A3F5</accession>